<dbReference type="InterPro" id="IPR000073">
    <property type="entry name" value="AB_hydrolase_1"/>
</dbReference>
<dbReference type="Proteomes" id="UP000077266">
    <property type="component" value="Unassembled WGS sequence"/>
</dbReference>
<dbReference type="InParanoid" id="A0A165CU96"/>
<keyword evidence="3" id="KW-0378">Hydrolase</keyword>
<sequence length="353" mass="37101">MHSRLLSLVALATLGHALPALRTPQCTDSIASLTVSTTNFDLSSGTPPPNATIPVSGTFDVHLRFCEPTVLVPSRAGTLQTLLHGGTYGVDYMDAGFEPETYSYVRYAAARGYATLNMDRIGYGASDHPDPMNVLQTPLDVATLAEIIRLSRAGRISGAHRGFDTIVGVGHSLGSVILNSLVAAEPQLLDAVVLTGYAHKLSDIDLPALSGMGPANLIGPARFGGLASDYLSTANASTRAAAFYGVEGSFDPAALAFDEAHKDTVALGEFLTSAAPIPAPKFTGDVLTVNGEDDLVACLEPGCANLKNEAQYYPSANSVDYAVIKNAGHSVNFHLAAQDLYAKIHAWLTQHGY</sequence>
<protein>
    <submittedName>
        <fullName evidence="3">Alpha/beta-hydrolase</fullName>
    </submittedName>
</protein>
<name>A0A165CU96_EXIGL</name>
<keyword evidence="4" id="KW-1185">Reference proteome</keyword>
<evidence type="ECO:0000313" key="4">
    <source>
        <dbReference type="Proteomes" id="UP000077266"/>
    </source>
</evidence>
<evidence type="ECO:0000256" key="1">
    <source>
        <dbReference type="SAM" id="SignalP"/>
    </source>
</evidence>
<evidence type="ECO:0000259" key="2">
    <source>
        <dbReference type="Pfam" id="PF12697"/>
    </source>
</evidence>
<keyword evidence="1" id="KW-0732">Signal</keyword>
<proteinExistence type="predicted"/>
<dbReference type="Pfam" id="PF12697">
    <property type="entry name" value="Abhydrolase_6"/>
    <property type="match status" value="1"/>
</dbReference>
<accession>A0A165CU96</accession>
<dbReference type="GO" id="GO:0016787">
    <property type="term" value="F:hydrolase activity"/>
    <property type="evidence" value="ECO:0007669"/>
    <property type="project" value="UniProtKB-KW"/>
</dbReference>
<dbReference type="SUPFAM" id="SSF53474">
    <property type="entry name" value="alpha/beta-Hydrolases"/>
    <property type="match status" value="1"/>
</dbReference>
<dbReference type="Gene3D" id="3.40.50.1820">
    <property type="entry name" value="alpha/beta hydrolase"/>
    <property type="match status" value="1"/>
</dbReference>
<organism evidence="3 4">
    <name type="scientific">Exidia glandulosa HHB12029</name>
    <dbReference type="NCBI Taxonomy" id="1314781"/>
    <lineage>
        <taxon>Eukaryota</taxon>
        <taxon>Fungi</taxon>
        <taxon>Dikarya</taxon>
        <taxon>Basidiomycota</taxon>
        <taxon>Agaricomycotina</taxon>
        <taxon>Agaricomycetes</taxon>
        <taxon>Auriculariales</taxon>
        <taxon>Exidiaceae</taxon>
        <taxon>Exidia</taxon>
    </lineage>
</organism>
<feature type="chain" id="PRO_5007856172" evidence="1">
    <location>
        <begin position="18"/>
        <end position="353"/>
    </location>
</feature>
<feature type="domain" description="AB hydrolase-1" evidence="2">
    <location>
        <begin position="82"/>
        <end position="334"/>
    </location>
</feature>
<feature type="signal peptide" evidence="1">
    <location>
        <begin position="1"/>
        <end position="17"/>
    </location>
</feature>
<reference evidence="3 4" key="1">
    <citation type="journal article" date="2016" name="Mol. Biol. Evol.">
        <title>Comparative Genomics of Early-Diverging Mushroom-Forming Fungi Provides Insights into the Origins of Lignocellulose Decay Capabilities.</title>
        <authorList>
            <person name="Nagy L.G."/>
            <person name="Riley R."/>
            <person name="Tritt A."/>
            <person name="Adam C."/>
            <person name="Daum C."/>
            <person name="Floudas D."/>
            <person name="Sun H."/>
            <person name="Yadav J.S."/>
            <person name="Pangilinan J."/>
            <person name="Larsson K.H."/>
            <person name="Matsuura K."/>
            <person name="Barry K."/>
            <person name="Labutti K."/>
            <person name="Kuo R."/>
            <person name="Ohm R.A."/>
            <person name="Bhattacharya S.S."/>
            <person name="Shirouzu T."/>
            <person name="Yoshinaga Y."/>
            <person name="Martin F.M."/>
            <person name="Grigoriev I.V."/>
            <person name="Hibbett D.S."/>
        </authorList>
    </citation>
    <scope>NUCLEOTIDE SEQUENCE [LARGE SCALE GENOMIC DNA]</scope>
    <source>
        <strain evidence="3 4">HHB12029</strain>
    </source>
</reference>
<dbReference type="InterPro" id="IPR029058">
    <property type="entry name" value="AB_hydrolase_fold"/>
</dbReference>
<evidence type="ECO:0000313" key="3">
    <source>
        <dbReference type="EMBL" id="KZV83132.1"/>
    </source>
</evidence>
<dbReference type="AlphaFoldDB" id="A0A165CU96"/>
<dbReference type="OrthoDB" id="1743579at2759"/>
<dbReference type="EMBL" id="KV426287">
    <property type="protein sequence ID" value="KZV83132.1"/>
    <property type="molecule type" value="Genomic_DNA"/>
</dbReference>
<gene>
    <name evidence="3" type="ORF">EXIGLDRAFT_325327</name>
</gene>